<protein>
    <submittedName>
        <fullName evidence="2">Methyltransferase</fullName>
    </submittedName>
</protein>
<dbReference type="SUPFAM" id="SSF53335">
    <property type="entry name" value="S-adenosyl-L-methionine-dependent methyltransferases"/>
    <property type="match status" value="1"/>
</dbReference>
<dbReference type="Pfam" id="PF01170">
    <property type="entry name" value="UPF0020"/>
    <property type="match status" value="1"/>
</dbReference>
<proteinExistence type="predicted"/>
<gene>
    <name evidence="2" type="ORF">HKK74_19615</name>
</gene>
<dbReference type="PANTHER" id="PTHR14911">
    <property type="entry name" value="THUMP DOMAIN-CONTAINING"/>
    <property type="match status" value="1"/>
</dbReference>
<name>A0ABR7LSX1_9ACTN</name>
<keyword evidence="3" id="KW-1185">Reference proteome</keyword>
<evidence type="ECO:0000313" key="2">
    <source>
        <dbReference type="EMBL" id="MBC6467684.1"/>
    </source>
</evidence>
<dbReference type="GO" id="GO:0008168">
    <property type="term" value="F:methyltransferase activity"/>
    <property type="evidence" value="ECO:0007669"/>
    <property type="project" value="UniProtKB-KW"/>
</dbReference>
<accession>A0ABR7LSX1</accession>
<dbReference type="CDD" id="cd11715">
    <property type="entry name" value="THUMP_AdoMetMT"/>
    <property type="match status" value="1"/>
</dbReference>
<dbReference type="EMBL" id="JABVEC010000014">
    <property type="protein sequence ID" value="MBC6467684.1"/>
    <property type="molecule type" value="Genomic_DNA"/>
</dbReference>
<feature type="domain" description="Ribosomal RNA large subunit methyltransferase K/L-like methyltransferase" evidence="1">
    <location>
        <begin position="176"/>
        <end position="297"/>
    </location>
</feature>
<dbReference type="CDD" id="cd02440">
    <property type="entry name" value="AdoMet_MTases"/>
    <property type="match status" value="1"/>
</dbReference>
<evidence type="ECO:0000313" key="3">
    <source>
        <dbReference type="Proteomes" id="UP000805614"/>
    </source>
</evidence>
<dbReference type="Proteomes" id="UP000805614">
    <property type="component" value="Unassembled WGS sequence"/>
</dbReference>
<comment type="caution">
    <text evidence="2">The sequence shown here is derived from an EMBL/GenBank/DDBJ whole genome shotgun (WGS) entry which is preliminary data.</text>
</comment>
<dbReference type="InterPro" id="IPR029063">
    <property type="entry name" value="SAM-dependent_MTases_sf"/>
</dbReference>
<keyword evidence="2" id="KW-0489">Methyltransferase</keyword>
<dbReference type="InterPro" id="IPR002052">
    <property type="entry name" value="DNA_methylase_N6_adenine_CS"/>
</dbReference>
<dbReference type="InterPro" id="IPR000241">
    <property type="entry name" value="RlmKL-like_Mtase"/>
</dbReference>
<sequence>MRLLVRCVRGLEWVAADEIASTVGPAQLRMRRREIRFALPEPDPALFALRTADDVFAELGRLDDVGHTKDVPPKLAERVAGLDWRQAVDHVRTLRPLPATPRFDVVVSLEGRRNFNRFTLEDAVGAVLATRLGGRFVSRTADGGRAAGTDLTVRLLLRGDGATVALRLASHPLHRRSYKLDAGPGSLHPPLAAALARIAAPDAHPGAEGPGTVADPFCGDGTIPIETLLAYPGTRALASDLDPGRLANAHANAHRAKVDIGFARADAGRLPWKEGGIDLVITNPPWNVAVDAGGRLTGSLERFWADLAALTGRNACVIADSGLEAPERLRAAGFSLLPHVQRIRIAGRISDIVLAAQGPTPPSLPPGLAGWLDRALGTGVIGEDSF</sequence>
<evidence type="ECO:0000259" key="1">
    <source>
        <dbReference type="Pfam" id="PF01170"/>
    </source>
</evidence>
<dbReference type="GO" id="GO:0032259">
    <property type="term" value="P:methylation"/>
    <property type="evidence" value="ECO:0007669"/>
    <property type="project" value="UniProtKB-KW"/>
</dbReference>
<dbReference type="PROSITE" id="PS00092">
    <property type="entry name" value="N6_MTASE"/>
    <property type="match status" value="1"/>
</dbReference>
<dbReference type="RefSeq" id="WP_187244692.1">
    <property type="nucleotide sequence ID" value="NZ_BAAAOK010000010.1"/>
</dbReference>
<organism evidence="2 3">
    <name type="scientific">Actinomadura alba</name>
    <dbReference type="NCBI Taxonomy" id="406431"/>
    <lineage>
        <taxon>Bacteria</taxon>
        <taxon>Bacillati</taxon>
        <taxon>Actinomycetota</taxon>
        <taxon>Actinomycetes</taxon>
        <taxon>Streptosporangiales</taxon>
        <taxon>Thermomonosporaceae</taxon>
        <taxon>Actinomadura</taxon>
    </lineage>
</organism>
<keyword evidence="2" id="KW-0808">Transferase</keyword>
<dbReference type="Gene3D" id="3.30.2130.30">
    <property type="match status" value="1"/>
</dbReference>
<reference evidence="2 3" key="1">
    <citation type="submission" date="2020-06" db="EMBL/GenBank/DDBJ databases">
        <title>Actinomadura xiongansis sp. nov., isolated from soil of Baiyangdian.</title>
        <authorList>
            <person name="Zhang X."/>
        </authorList>
    </citation>
    <scope>NUCLEOTIDE SEQUENCE [LARGE SCALE GENOMIC DNA]</scope>
    <source>
        <strain evidence="2 3">HBUM206468</strain>
    </source>
</reference>
<dbReference type="Gene3D" id="3.40.50.150">
    <property type="entry name" value="Vaccinia Virus protein VP39"/>
    <property type="match status" value="1"/>
</dbReference>
<dbReference type="PANTHER" id="PTHR14911:SF13">
    <property type="entry name" value="TRNA (GUANINE(6)-N2)-METHYLTRANSFERASE THUMP3"/>
    <property type="match status" value="1"/>
</dbReference>